<protein>
    <submittedName>
        <fullName evidence="2">Uncharacterized protein</fullName>
    </submittedName>
</protein>
<sequence>MIRLPAVHDLLTAEPCGTGSPETRMPETQRPPPAQADTTQQRTGSSTHSPLPAGASHVIGVPPRRMTGAAAGTNGTRAISLPARYIGMPQGDLKSDPHHPGVLTDETGQPYVPIGDHYYAVRNDAANGTWRAVRLQDRATPGIPVRRDPEGQWRPHHEVGMRGGRPIPTRTQIASDLRATQASLHELTLRRIGQRQHIFDLRDMLRGHETFRDEARADLDAVRSERDFAQGMAGYYARQLERGDPEPSMRTGLERMTERIDIMTGGMAGLQRLVDQTATHIATLRTMITTTTAELEHTSESILRARQRIEELESISSDVE</sequence>
<dbReference type="AlphaFoldDB" id="A0A4R8LH12"/>
<feature type="region of interest" description="Disordered" evidence="1">
    <location>
        <begin position="1"/>
        <end position="63"/>
    </location>
</feature>
<feature type="region of interest" description="Disordered" evidence="1">
    <location>
        <begin position="141"/>
        <end position="168"/>
    </location>
</feature>
<feature type="compositionally biased region" description="Basic and acidic residues" evidence="1">
    <location>
        <begin position="145"/>
        <end position="160"/>
    </location>
</feature>
<evidence type="ECO:0000313" key="2">
    <source>
        <dbReference type="EMBL" id="TDY42456.1"/>
    </source>
</evidence>
<reference evidence="2 3" key="1">
    <citation type="submission" date="2019-03" db="EMBL/GenBank/DDBJ databases">
        <title>Genomic Encyclopedia of Type Strains, Phase III (KMG-III): the genomes of soil and plant-associated and newly described type strains.</title>
        <authorList>
            <person name="Whitman W."/>
        </authorList>
    </citation>
    <scope>NUCLEOTIDE SEQUENCE [LARGE SCALE GENOMIC DNA]</scope>
    <source>
        <strain evidence="2 3">LMG 29544</strain>
    </source>
</reference>
<feature type="compositionally biased region" description="Polar residues" evidence="1">
    <location>
        <begin position="36"/>
        <end position="49"/>
    </location>
</feature>
<gene>
    <name evidence="2" type="ORF">BX592_12127</name>
</gene>
<name>A0A4R8LH12_9BURK</name>
<keyword evidence="3" id="KW-1185">Reference proteome</keyword>
<comment type="caution">
    <text evidence="2">The sequence shown here is derived from an EMBL/GenBank/DDBJ whole genome shotgun (WGS) entry which is preliminary data.</text>
</comment>
<accession>A0A4R8LH12</accession>
<evidence type="ECO:0000313" key="3">
    <source>
        <dbReference type="Proteomes" id="UP000295509"/>
    </source>
</evidence>
<dbReference type="EMBL" id="SORE01000021">
    <property type="protein sequence ID" value="TDY42456.1"/>
    <property type="molecule type" value="Genomic_DNA"/>
</dbReference>
<proteinExistence type="predicted"/>
<dbReference type="Proteomes" id="UP000295509">
    <property type="component" value="Unassembled WGS sequence"/>
</dbReference>
<organism evidence="2 3">
    <name type="scientific">Paraburkholderia rhizosphaerae</name>
    <dbReference type="NCBI Taxonomy" id="480658"/>
    <lineage>
        <taxon>Bacteria</taxon>
        <taxon>Pseudomonadati</taxon>
        <taxon>Pseudomonadota</taxon>
        <taxon>Betaproteobacteria</taxon>
        <taxon>Burkholderiales</taxon>
        <taxon>Burkholderiaceae</taxon>
        <taxon>Paraburkholderia</taxon>
    </lineage>
</organism>
<evidence type="ECO:0000256" key="1">
    <source>
        <dbReference type="SAM" id="MobiDB-lite"/>
    </source>
</evidence>